<dbReference type="PANTHER" id="PTHR32552:SF68">
    <property type="entry name" value="FERRICHROME OUTER MEMBRANE TRANSPORTER_PHAGE RECEPTOR"/>
    <property type="match status" value="1"/>
</dbReference>
<keyword evidence="11 14" id="KW-0472">Membrane</keyword>
<dbReference type="InterPro" id="IPR036942">
    <property type="entry name" value="Beta-barrel_TonB_sf"/>
</dbReference>
<sequence>MTRNSFGLKTRPHPVSLAIRSAAPVALAAALLAGGPAFAQPAAAPTVPVSLAAQPLAAALNELARQAGLELIVEPGLVAGRAAPAVAGTMTARQALDRLLAGSGLVATVDGNTVVVSRAPDTAAEQAMAPITVTAAAHEESGGAPARRTVSASKTDTPILETPQSVSVITAAQLDAQKPRSIGEVLGYTPGAFAGLAGSSNRYDYVALRGFADSSVDSTLLDGQRLLSDQGSYSSMQVDPFFLERIDVLRGPASVLYGRASPGGLVALTSKTAQFTPQRSIGLTVGNRNRREGTLDLTGPLGDSGTLAWRVTALARQLDSQFTGVKEERLALAPSLTIRPSKQTSLRLHVYLQRDPEGSYHSGVPADASVGAGHNGQKISRYFFDGDPSVEEYRRDQRIAGYQLEHAFNDTFTFRQNARYVSTDTTLRQVYGDGWSGPRTLARYYSGAGESTRGHAIDNQLEARLRSGPVSHILLAGLDYQKRHVNGRWDWGTADPIDVFAPVYGAPGMVVTGGAPIDRHLRQTGVYVQDQMAIGRWRLTLGGRDDRVEASNQMAPAEPARWKGSRFTKRAGAVYLFDNGVAPYASWSDGFNPSLRNDRQGNNLPPTETEQVEAGIRYQPEGGATLLSAAVYQLKQSNVATQPAGFFYFVPAGAVRARGLELEARTQLADKLSLLASYTFNDMTFQASPAGYQGNTPYQAPRHMASAWADWNFLPGYSLGAGVRHVGTSWGDNANTFKVPSYVLADLALNVDLGRLGTAFRGASLRLNASNLFDKTYVASCMSASYCYWGDARNVSATLAYQW</sequence>
<dbReference type="Pfam" id="PF07660">
    <property type="entry name" value="STN"/>
    <property type="match status" value="1"/>
</dbReference>
<reference evidence="18" key="1">
    <citation type="journal article" date="2014" name="Int. J. Syst. Evol. Microbiol.">
        <title>Complete genome sequence of Corynebacterium casei LMG S-19264T (=DSM 44701T), isolated from a smear-ripened cheese.</title>
        <authorList>
            <consortium name="US DOE Joint Genome Institute (JGI-PGF)"/>
            <person name="Walter F."/>
            <person name="Albersmeier A."/>
            <person name="Kalinowski J."/>
            <person name="Ruckert C."/>
        </authorList>
    </citation>
    <scope>NUCLEOTIDE SEQUENCE</scope>
    <source>
        <strain evidence="18">KCTC 12343</strain>
    </source>
</reference>
<evidence type="ECO:0000256" key="10">
    <source>
        <dbReference type="ARBA" id="ARBA00023077"/>
    </source>
</evidence>
<accession>A0A411WTA0</accession>
<evidence type="ECO:0000256" key="1">
    <source>
        <dbReference type="ARBA" id="ARBA00004571"/>
    </source>
</evidence>
<evidence type="ECO:0000256" key="6">
    <source>
        <dbReference type="ARBA" id="ARBA00022692"/>
    </source>
</evidence>
<organism evidence="18 21">
    <name type="scientific">Pseudoduganella albidiflava</name>
    <dbReference type="NCBI Taxonomy" id="321983"/>
    <lineage>
        <taxon>Bacteria</taxon>
        <taxon>Pseudomonadati</taxon>
        <taxon>Pseudomonadota</taxon>
        <taxon>Betaproteobacteria</taxon>
        <taxon>Burkholderiales</taxon>
        <taxon>Oxalobacteraceae</taxon>
        <taxon>Telluria group</taxon>
        <taxon>Pseudoduganella</taxon>
    </lineage>
</organism>
<keyword evidence="3 14" id="KW-0813">Transport</keyword>
<dbReference type="CDD" id="cd01347">
    <property type="entry name" value="ligand_gated_channel"/>
    <property type="match status" value="1"/>
</dbReference>
<protein>
    <submittedName>
        <fullName evidence="18">Ferrioxamine receptor FoxA</fullName>
    </submittedName>
    <submittedName>
        <fullName evidence="19">TonB-dependent siderophore receptor</fullName>
    </submittedName>
</protein>
<dbReference type="AlphaFoldDB" id="A0A411WTA0"/>
<evidence type="ECO:0000256" key="5">
    <source>
        <dbReference type="ARBA" id="ARBA00022496"/>
    </source>
</evidence>
<proteinExistence type="inferred from homology"/>
<dbReference type="InterPro" id="IPR011662">
    <property type="entry name" value="Secretin/TonB_short_N"/>
</dbReference>
<dbReference type="PROSITE" id="PS52016">
    <property type="entry name" value="TONB_DEPENDENT_REC_3"/>
    <property type="match status" value="1"/>
</dbReference>
<keyword evidence="10 15" id="KW-0798">TonB box</keyword>
<dbReference type="Proteomes" id="UP000628442">
    <property type="component" value="Unassembled WGS sequence"/>
</dbReference>
<feature type="domain" description="Secretin/TonB short N-terminal" evidence="17">
    <location>
        <begin position="69"/>
        <end position="119"/>
    </location>
</feature>
<feature type="chain" id="PRO_5044601540" evidence="16">
    <location>
        <begin position="40"/>
        <end position="803"/>
    </location>
</feature>
<dbReference type="FunFam" id="2.170.130.10:FF:000001">
    <property type="entry name" value="Catecholate siderophore TonB-dependent receptor"/>
    <property type="match status" value="1"/>
</dbReference>
<gene>
    <name evidence="18" type="primary">foxA</name>
    <name evidence="19" type="ORF">EYF70_03475</name>
    <name evidence="18" type="ORF">GCM10007387_42610</name>
</gene>
<evidence type="ECO:0000313" key="20">
    <source>
        <dbReference type="Proteomes" id="UP000292307"/>
    </source>
</evidence>
<evidence type="ECO:0000256" key="4">
    <source>
        <dbReference type="ARBA" id="ARBA00022452"/>
    </source>
</evidence>
<keyword evidence="7 16" id="KW-0732">Signal</keyword>
<keyword evidence="20" id="KW-1185">Reference proteome</keyword>
<dbReference type="PANTHER" id="PTHR32552">
    <property type="entry name" value="FERRICHROME IRON RECEPTOR-RELATED"/>
    <property type="match status" value="1"/>
</dbReference>
<reference evidence="18" key="3">
    <citation type="submission" date="2022-12" db="EMBL/GenBank/DDBJ databases">
        <authorList>
            <person name="Sun Q."/>
            <person name="Kim S."/>
        </authorList>
    </citation>
    <scope>NUCLEOTIDE SEQUENCE</scope>
    <source>
        <strain evidence="18">KCTC 12343</strain>
    </source>
</reference>
<dbReference type="SUPFAM" id="SSF56935">
    <property type="entry name" value="Porins"/>
    <property type="match status" value="1"/>
</dbReference>
<dbReference type="InterPro" id="IPR010105">
    <property type="entry name" value="TonB_sidphr_rcpt"/>
</dbReference>
<evidence type="ECO:0000256" key="9">
    <source>
        <dbReference type="ARBA" id="ARBA00023065"/>
    </source>
</evidence>
<dbReference type="OrthoDB" id="127311at2"/>
<dbReference type="GO" id="GO:0009279">
    <property type="term" value="C:cell outer membrane"/>
    <property type="evidence" value="ECO:0007669"/>
    <property type="project" value="UniProtKB-SubCell"/>
</dbReference>
<evidence type="ECO:0000256" key="8">
    <source>
        <dbReference type="ARBA" id="ARBA00023004"/>
    </source>
</evidence>
<evidence type="ECO:0000256" key="2">
    <source>
        <dbReference type="ARBA" id="ARBA00009810"/>
    </source>
</evidence>
<feature type="signal peptide" evidence="16">
    <location>
        <begin position="1"/>
        <end position="39"/>
    </location>
</feature>
<evidence type="ECO:0000313" key="18">
    <source>
        <dbReference type="EMBL" id="GGY55538.1"/>
    </source>
</evidence>
<dbReference type="Gene3D" id="2.170.130.10">
    <property type="entry name" value="TonB-dependent receptor, plug domain"/>
    <property type="match status" value="1"/>
</dbReference>
<dbReference type="EMBL" id="BMWV01000010">
    <property type="protein sequence ID" value="GGY55538.1"/>
    <property type="molecule type" value="Genomic_DNA"/>
</dbReference>
<evidence type="ECO:0000256" key="14">
    <source>
        <dbReference type="PROSITE-ProRule" id="PRU01360"/>
    </source>
</evidence>
<keyword evidence="4 14" id="KW-1134">Transmembrane beta strand</keyword>
<dbReference type="InterPro" id="IPR039426">
    <property type="entry name" value="TonB-dep_rcpt-like"/>
</dbReference>
<evidence type="ECO:0000256" key="3">
    <source>
        <dbReference type="ARBA" id="ARBA00022448"/>
    </source>
</evidence>
<keyword evidence="8" id="KW-0408">Iron</keyword>
<evidence type="ECO:0000256" key="13">
    <source>
        <dbReference type="ARBA" id="ARBA00023237"/>
    </source>
</evidence>
<dbReference type="InterPro" id="IPR012910">
    <property type="entry name" value="Plug_dom"/>
</dbReference>
<evidence type="ECO:0000256" key="16">
    <source>
        <dbReference type="SAM" id="SignalP"/>
    </source>
</evidence>
<keyword evidence="13 14" id="KW-0998">Cell outer membrane</keyword>
<comment type="similarity">
    <text evidence="2 14 15">Belongs to the TonB-dependent receptor family.</text>
</comment>
<evidence type="ECO:0000256" key="11">
    <source>
        <dbReference type="ARBA" id="ARBA00023136"/>
    </source>
</evidence>
<name>A0A411WTA0_9BURK</name>
<dbReference type="Gene3D" id="2.40.170.20">
    <property type="entry name" value="TonB-dependent receptor, beta-barrel domain"/>
    <property type="match status" value="1"/>
</dbReference>
<dbReference type="GO" id="GO:0015344">
    <property type="term" value="F:siderophore uptake transmembrane transporter activity"/>
    <property type="evidence" value="ECO:0007669"/>
    <property type="project" value="TreeGrafter"/>
</dbReference>
<dbReference type="Pfam" id="PF07715">
    <property type="entry name" value="Plug"/>
    <property type="match status" value="1"/>
</dbReference>
<evidence type="ECO:0000256" key="12">
    <source>
        <dbReference type="ARBA" id="ARBA00023170"/>
    </source>
</evidence>
<reference evidence="19 20" key="2">
    <citation type="submission" date="2019-02" db="EMBL/GenBank/DDBJ databases">
        <title>Draft Genome Sequences of Six Type Strains of the Genus Massilia.</title>
        <authorList>
            <person name="Miess H."/>
            <person name="Frediansyhah A."/>
            <person name="Gross H."/>
        </authorList>
    </citation>
    <scope>NUCLEOTIDE SEQUENCE [LARGE SCALE GENOMIC DNA]</scope>
    <source>
        <strain evidence="19 20">DSM 17472</strain>
    </source>
</reference>
<evidence type="ECO:0000259" key="17">
    <source>
        <dbReference type="SMART" id="SM00965"/>
    </source>
</evidence>
<dbReference type="GO" id="GO:0038023">
    <property type="term" value="F:signaling receptor activity"/>
    <property type="evidence" value="ECO:0007669"/>
    <property type="project" value="InterPro"/>
</dbReference>
<dbReference type="Pfam" id="PF00593">
    <property type="entry name" value="TonB_dep_Rec_b-barrel"/>
    <property type="match status" value="1"/>
</dbReference>
<dbReference type="InterPro" id="IPR037066">
    <property type="entry name" value="Plug_dom_sf"/>
</dbReference>
<comment type="subcellular location">
    <subcellularLocation>
        <location evidence="1 14">Cell outer membrane</location>
        <topology evidence="1 14">Multi-pass membrane protein</topology>
    </subcellularLocation>
</comment>
<evidence type="ECO:0000313" key="19">
    <source>
        <dbReference type="EMBL" id="QBI00011.1"/>
    </source>
</evidence>
<dbReference type="Proteomes" id="UP000292307">
    <property type="component" value="Chromosome"/>
</dbReference>
<evidence type="ECO:0000256" key="7">
    <source>
        <dbReference type="ARBA" id="ARBA00022729"/>
    </source>
</evidence>
<keyword evidence="6 14" id="KW-0812">Transmembrane</keyword>
<dbReference type="RefSeq" id="WP_131144158.1">
    <property type="nucleotide sequence ID" value="NZ_BMWV01000010.1"/>
</dbReference>
<dbReference type="NCBIfam" id="TIGR01783">
    <property type="entry name" value="TonB-siderophor"/>
    <property type="match status" value="1"/>
</dbReference>
<dbReference type="GO" id="GO:0015891">
    <property type="term" value="P:siderophore transport"/>
    <property type="evidence" value="ECO:0007669"/>
    <property type="project" value="InterPro"/>
</dbReference>
<dbReference type="Gene3D" id="3.55.50.30">
    <property type="match status" value="1"/>
</dbReference>
<dbReference type="InterPro" id="IPR000531">
    <property type="entry name" value="Beta-barrel_TonB"/>
</dbReference>
<dbReference type="EMBL" id="CP036401">
    <property type="protein sequence ID" value="QBI00011.1"/>
    <property type="molecule type" value="Genomic_DNA"/>
</dbReference>
<keyword evidence="5" id="KW-0410">Iron transport</keyword>
<evidence type="ECO:0000313" key="21">
    <source>
        <dbReference type="Proteomes" id="UP000628442"/>
    </source>
</evidence>
<keyword evidence="12 18" id="KW-0675">Receptor</keyword>
<dbReference type="SMART" id="SM00965">
    <property type="entry name" value="STN"/>
    <property type="match status" value="1"/>
</dbReference>
<keyword evidence="9" id="KW-0406">Ion transport</keyword>
<evidence type="ECO:0000256" key="15">
    <source>
        <dbReference type="RuleBase" id="RU003357"/>
    </source>
</evidence>